<evidence type="ECO:0000313" key="1">
    <source>
        <dbReference type="Proteomes" id="UP000887579"/>
    </source>
</evidence>
<sequence length="140" mass="14979">MSHNHPISDAAVRLSSLQMILPSLFSISKEICENATLGTLFGLVEAQQPVIMPVTTTLPSTSIATTVGSLTNGQPIIPTQSPMTIPTTSASRPDSKENINLLAQFNLSNMLNINRPMENQQPQLTLPVSLANFAGFNFGS</sequence>
<evidence type="ECO:0000313" key="2">
    <source>
        <dbReference type="WBParaSite" id="ES5_v2.g30197.t1"/>
    </source>
</evidence>
<proteinExistence type="predicted"/>
<dbReference type="Proteomes" id="UP000887579">
    <property type="component" value="Unplaced"/>
</dbReference>
<protein>
    <submittedName>
        <fullName evidence="2">Uncharacterized protein</fullName>
    </submittedName>
</protein>
<dbReference type="WBParaSite" id="ES5_v2.g30197.t1">
    <property type="protein sequence ID" value="ES5_v2.g30197.t1"/>
    <property type="gene ID" value="ES5_v2.g30197"/>
</dbReference>
<name>A0AC34GKP2_9BILA</name>
<organism evidence="1 2">
    <name type="scientific">Panagrolaimus sp. ES5</name>
    <dbReference type="NCBI Taxonomy" id="591445"/>
    <lineage>
        <taxon>Eukaryota</taxon>
        <taxon>Metazoa</taxon>
        <taxon>Ecdysozoa</taxon>
        <taxon>Nematoda</taxon>
        <taxon>Chromadorea</taxon>
        <taxon>Rhabditida</taxon>
        <taxon>Tylenchina</taxon>
        <taxon>Panagrolaimomorpha</taxon>
        <taxon>Panagrolaimoidea</taxon>
        <taxon>Panagrolaimidae</taxon>
        <taxon>Panagrolaimus</taxon>
    </lineage>
</organism>
<accession>A0AC34GKP2</accession>
<reference evidence="2" key="1">
    <citation type="submission" date="2022-11" db="UniProtKB">
        <authorList>
            <consortium name="WormBaseParasite"/>
        </authorList>
    </citation>
    <scope>IDENTIFICATION</scope>
</reference>